<organism evidence="1 2">
    <name type="scientific">Xenopus laevis</name>
    <name type="common">African clawed frog</name>
    <dbReference type="NCBI Taxonomy" id="8355"/>
    <lineage>
        <taxon>Eukaryota</taxon>
        <taxon>Metazoa</taxon>
        <taxon>Chordata</taxon>
        <taxon>Craniata</taxon>
        <taxon>Vertebrata</taxon>
        <taxon>Euteleostomi</taxon>
        <taxon>Amphibia</taxon>
        <taxon>Batrachia</taxon>
        <taxon>Anura</taxon>
        <taxon>Pipoidea</taxon>
        <taxon>Pipidae</taxon>
        <taxon>Xenopodinae</taxon>
        <taxon>Xenopus</taxon>
        <taxon>Xenopus</taxon>
    </lineage>
</organism>
<name>A0A974CGI9_XENLA</name>
<reference evidence="2" key="1">
    <citation type="journal article" date="2016" name="Nature">
        <title>Genome evolution in the allotetraploid frog Xenopus laevis.</title>
        <authorList>
            <person name="Session A.M."/>
            <person name="Uno Y."/>
            <person name="Kwon T."/>
            <person name="Chapman J.A."/>
            <person name="Toyoda A."/>
            <person name="Takahashi S."/>
            <person name="Fukui A."/>
            <person name="Hikosaka A."/>
            <person name="Suzuki A."/>
            <person name="Kondo M."/>
            <person name="van Heeringen S.J."/>
            <person name="Quigley I."/>
            <person name="Heinz S."/>
            <person name="Ogino H."/>
            <person name="Ochi H."/>
            <person name="Hellsten U."/>
            <person name="Lyons J.B."/>
            <person name="Simakov O."/>
            <person name="Putnam N."/>
            <person name="Stites J."/>
            <person name="Kuroki Y."/>
            <person name="Tanaka T."/>
            <person name="Michiue T."/>
            <person name="Watanabe M."/>
            <person name="Bogdanovic O."/>
            <person name="Lister R."/>
            <person name="Georgiou G."/>
            <person name="Paranjpe S.S."/>
            <person name="van Kruijsbergen I."/>
            <person name="Shu S."/>
            <person name="Carlson J."/>
            <person name="Kinoshita T."/>
            <person name="Ohta Y."/>
            <person name="Mawaribuchi S."/>
            <person name="Jenkins J."/>
            <person name="Grimwood J."/>
            <person name="Schmutz J."/>
            <person name="Mitros T."/>
            <person name="Mozaffari S.V."/>
            <person name="Suzuki Y."/>
            <person name="Haramoto Y."/>
            <person name="Yamamoto T.S."/>
            <person name="Takagi C."/>
            <person name="Heald R."/>
            <person name="Miller K."/>
            <person name="Haudenschild C."/>
            <person name="Kitzman J."/>
            <person name="Nakayama T."/>
            <person name="Izutsu Y."/>
            <person name="Robert J."/>
            <person name="Fortriede J."/>
            <person name="Burns K."/>
            <person name="Lotay V."/>
            <person name="Karimi K."/>
            <person name="Yasuoka Y."/>
            <person name="Dichmann D.S."/>
            <person name="Flajnik M.F."/>
            <person name="Houston D.W."/>
            <person name="Shendure J."/>
            <person name="DuPasquier L."/>
            <person name="Vize P.D."/>
            <person name="Zorn A.M."/>
            <person name="Ito M."/>
            <person name="Marcotte E.M."/>
            <person name="Wallingford J.B."/>
            <person name="Ito Y."/>
            <person name="Asashima M."/>
            <person name="Ueno N."/>
            <person name="Matsuda Y."/>
            <person name="Veenstra G.J."/>
            <person name="Fujiyama A."/>
            <person name="Harland R.M."/>
            <person name="Taira M."/>
            <person name="Rokhsar D.S."/>
        </authorList>
    </citation>
    <scope>NUCLEOTIDE SEQUENCE [LARGE SCALE GENOMIC DNA]</scope>
    <source>
        <strain evidence="2">J</strain>
    </source>
</reference>
<gene>
    <name evidence="1" type="ORF">XELAEV_18034675mg</name>
</gene>
<proteinExistence type="predicted"/>
<dbReference type="EMBL" id="CM004478">
    <property type="protein sequence ID" value="OCT71696.1"/>
    <property type="molecule type" value="Genomic_DNA"/>
</dbReference>
<sequence>MVTIQQGKWEITLLHPLPPIYKRHFVFLIIQLRPELHTASTERKMYKHIVIQTKARNRWWEEGREKYTSLHLIKKLTTKNRSSLPLVGGGVTKEFGKVFFLV</sequence>
<accession>A0A974CGI9</accession>
<dbReference type="Proteomes" id="UP000694892">
    <property type="component" value="Chromosome 7L"/>
</dbReference>
<evidence type="ECO:0000313" key="1">
    <source>
        <dbReference type="EMBL" id="OCT71696.1"/>
    </source>
</evidence>
<protein>
    <submittedName>
        <fullName evidence="1">Uncharacterized protein</fullName>
    </submittedName>
</protein>
<dbReference type="AlphaFoldDB" id="A0A974CGI9"/>
<evidence type="ECO:0000313" key="2">
    <source>
        <dbReference type="Proteomes" id="UP000694892"/>
    </source>
</evidence>